<organism evidence="2 3">
    <name type="scientific">Caballeronia ptereochthonis</name>
    <dbReference type="NCBI Taxonomy" id="1777144"/>
    <lineage>
        <taxon>Bacteria</taxon>
        <taxon>Pseudomonadati</taxon>
        <taxon>Pseudomonadota</taxon>
        <taxon>Betaproteobacteria</taxon>
        <taxon>Burkholderiales</taxon>
        <taxon>Burkholderiaceae</taxon>
        <taxon>Caballeronia</taxon>
    </lineage>
</organism>
<feature type="region of interest" description="Disordered" evidence="1">
    <location>
        <begin position="1"/>
        <end position="37"/>
    </location>
</feature>
<dbReference type="Proteomes" id="UP000054978">
    <property type="component" value="Unassembled WGS sequence"/>
</dbReference>
<gene>
    <name evidence="2" type="ORF">AWB83_06522</name>
</gene>
<proteinExistence type="predicted"/>
<evidence type="ECO:0000256" key="1">
    <source>
        <dbReference type="SAM" id="MobiDB-lite"/>
    </source>
</evidence>
<dbReference type="AlphaFoldDB" id="A0A158E554"/>
<comment type="caution">
    <text evidence="2">The sequence shown here is derived from an EMBL/GenBank/DDBJ whole genome shotgun (WGS) entry which is preliminary data.</text>
</comment>
<feature type="compositionally biased region" description="Polar residues" evidence="1">
    <location>
        <begin position="1"/>
        <end position="15"/>
    </location>
</feature>
<name>A0A158E554_9BURK</name>
<protein>
    <submittedName>
        <fullName evidence="2">Uncharacterized protein</fullName>
    </submittedName>
</protein>
<evidence type="ECO:0000313" key="2">
    <source>
        <dbReference type="EMBL" id="SAL02002.1"/>
    </source>
</evidence>
<sequence length="37" mass="4221">MNRSTNVHGSRNLSGTEDRGVTHRNRQAERALRVESK</sequence>
<feature type="compositionally biased region" description="Basic and acidic residues" evidence="1">
    <location>
        <begin position="16"/>
        <end position="37"/>
    </location>
</feature>
<dbReference type="EMBL" id="FCOB02000049">
    <property type="protein sequence ID" value="SAL02002.1"/>
    <property type="molecule type" value="Genomic_DNA"/>
</dbReference>
<dbReference type="STRING" id="1777144.AWB83_06522"/>
<keyword evidence="3" id="KW-1185">Reference proteome</keyword>
<evidence type="ECO:0000313" key="3">
    <source>
        <dbReference type="Proteomes" id="UP000054978"/>
    </source>
</evidence>
<accession>A0A158E554</accession>
<reference evidence="2" key="1">
    <citation type="submission" date="2016-01" db="EMBL/GenBank/DDBJ databases">
        <authorList>
            <person name="Peeters C."/>
        </authorList>
    </citation>
    <scope>NUCLEOTIDE SEQUENCE [LARGE SCALE GENOMIC DNA]</scope>
    <source>
        <strain evidence="2">LMG 29326</strain>
    </source>
</reference>